<protein>
    <submittedName>
        <fullName evidence="2">Uncharacterized protein</fullName>
    </submittedName>
</protein>
<proteinExistence type="predicted"/>
<reference evidence="2" key="1">
    <citation type="submission" date="2022-11" db="UniProtKB">
        <authorList>
            <consortium name="WormBaseParasite"/>
        </authorList>
    </citation>
    <scope>IDENTIFICATION</scope>
</reference>
<evidence type="ECO:0000313" key="1">
    <source>
        <dbReference type="Proteomes" id="UP000887576"/>
    </source>
</evidence>
<accession>A0AC34R0R5</accession>
<name>A0AC34R0R5_9BILA</name>
<dbReference type="WBParaSite" id="JU765_v2.g2274.t1">
    <property type="protein sequence ID" value="JU765_v2.g2274.t1"/>
    <property type="gene ID" value="JU765_v2.g2274"/>
</dbReference>
<organism evidence="1 2">
    <name type="scientific">Panagrolaimus sp. JU765</name>
    <dbReference type="NCBI Taxonomy" id="591449"/>
    <lineage>
        <taxon>Eukaryota</taxon>
        <taxon>Metazoa</taxon>
        <taxon>Ecdysozoa</taxon>
        <taxon>Nematoda</taxon>
        <taxon>Chromadorea</taxon>
        <taxon>Rhabditida</taxon>
        <taxon>Tylenchina</taxon>
        <taxon>Panagrolaimomorpha</taxon>
        <taxon>Panagrolaimoidea</taxon>
        <taxon>Panagrolaimidae</taxon>
        <taxon>Panagrolaimus</taxon>
    </lineage>
</organism>
<dbReference type="Proteomes" id="UP000887576">
    <property type="component" value="Unplaced"/>
</dbReference>
<sequence length="67" mass="7765">MNYLAYAYPKMLFKAGKDEEIEEDSRGSWEDEVDAEEDEEREDDSGGSWDTEDSNSTITFVDQIFVE</sequence>
<evidence type="ECO:0000313" key="2">
    <source>
        <dbReference type="WBParaSite" id="JU765_v2.g2274.t1"/>
    </source>
</evidence>